<organism evidence="1 2">
    <name type="scientific">Chryseobacterium antibioticum</name>
    <dbReference type="NCBI Taxonomy" id="2728847"/>
    <lineage>
        <taxon>Bacteria</taxon>
        <taxon>Pseudomonadati</taxon>
        <taxon>Bacteroidota</taxon>
        <taxon>Flavobacteriia</taxon>
        <taxon>Flavobacteriales</taxon>
        <taxon>Weeksellaceae</taxon>
        <taxon>Chryseobacterium group</taxon>
        <taxon>Chryseobacterium</taxon>
    </lineage>
</organism>
<dbReference type="EMBL" id="JABBGI010000005">
    <property type="protein sequence ID" value="NML69299.1"/>
    <property type="molecule type" value="Genomic_DNA"/>
</dbReference>
<keyword evidence="2" id="KW-1185">Reference proteome</keyword>
<comment type="caution">
    <text evidence="1">The sequence shown here is derived from an EMBL/GenBank/DDBJ whole genome shotgun (WGS) entry which is preliminary data.</text>
</comment>
<gene>
    <name evidence="1" type="ORF">HHL23_05770</name>
</gene>
<name>A0A7Y0FRC5_9FLAO</name>
<evidence type="ECO:0000313" key="1">
    <source>
        <dbReference type="EMBL" id="NML69299.1"/>
    </source>
</evidence>
<accession>A0A7Y0FRC5</accession>
<evidence type="ECO:0000313" key="2">
    <source>
        <dbReference type="Proteomes" id="UP000544054"/>
    </source>
</evidence>
<dbReference type="AlphaFoldDB" id="A0A7Y0FRC5"/>
<reference evidence="1 2" key="1">
    <citation type="submission" date="2020-04" db="EMBL/GenBank/DDBJ databases">
        <title>Chryseobacterium sp. RP-3-3 sp. nov., isolated from Jeju soil.</title>
        <authorList>
            <person name="Dahal R.H."/>
        </authorList>
    </citation>
    <scope>NUCLEOTIDE SEQUENCE [LARGE SCALE GENOMIC DNA]</scope>
    <source>
        <strain evidence="1 2">RP-3-3</strain>
    </source>
</reference>
<proteinExistence type="predicted"/>
<sequence>MEIDKIRDHIAQKLSSDYNVWNDVLNNTQPENYACEHWRVDINPTDIWVDIPNKKFSVDDGFFSFNVIVEPGKENKDISYNKAFTAKGTFLFENRDDIKIEEIDVDIEIDIF</sequence>
<dbReference type="Proteomes" id="UP000544054">
    <property type="component" value="Unassembled WGS sequence"/>
</dbReference>
<dbReference type="RefSeq" id="WP_169233857.1">
    <property type="nucleotide sequence ID" value="NZ_JABBGI010000005.1"/>
</dbReference>
<protein>
    <submittedName>
        <fullName evidence="1">Uncharacterized protein</fullName>
    </submittedName>
</protein>